<reference evidence="1 2" key="1">
    <citation type="submission" date="2017-01" db="EMBL/GenBank/DDBJ databases">
        <title>Genome sequence of Rhodoferax antarcticus ANT.BR, a psychrophilic purple nonsulfur bacterium from an Antarctic microbial mat.</title>
        <authorList>
            <person name="Baker J."/>
            <person name="Riester C."/>
            <person name="Skinner B."/>
            <person name="Newell A."/>
            <person name="Swingley W."/>
            <person name="Madigan M."/>
            <person name="Jung D."/>
            <person name="Asao M."/>
            <person name="Chen M."/>
            <person name="Loughlin P."/>
            <person name="Pan H."/>
            <person name="Lin S."/>
            <person name="Li N."/>
            <person name="Shaw J."/>
            <person name="Prado M."/>
            <person name="Sherman C."/>
            <person name="Li X."/>
            <person name="Tang J."/>
            <person name="Blankenship R."/>
            <person name="Zhao T."/>
            <person name="Touchman J."/>
            <person name="Sattley M."/>
        </authorList>
    </citation>
    <scope>NUCLEOTIDE SEQUENCE [LARGE SCALE GENOMIC DNA]</scope>
    <source>
        <strain evidence="1 2">ANT.BR</strain>
    </source>
</reference>
<organism evidence="1 2">
    <name type="scientific">Rhodoferax antarcticus ANT.BR</name>
    <dbReference type="NCBI Taxonomy" id="1111071"/>
    <lineage>
        <taxon>Bacteria</taxon>
        <taxon>Pseudomonadati</taxon>
        <taxon>Pseudomonadota</taxon>
        <taxon>Betaproteobacteria</taxon>
        <taxon>Burkholderiales</taxon>
        <taxon>Comamonadaceae</taxon>
        <taxon>Rhodoferax</taxon>
    </lineage>
</organism>
<gene>
    <name evidence="1" type="ORF">BLL52_0485</name>
</gene>
<dbReference type="AlphaFoldDB" id="A0A1Q8YJS2"/>
<name>A0A1Q8YJS2_9BURK</name>
<protein>
    <submittedName>
        <fullName evidence="1">Uncharacterized protein</fullName>
    </submittedName>
</protein>
<accession>A0A1Q8YJS2</accession>
<comment type="caution">
    <text evidence="1">The sequence shown here is derived from an EMBL/GenBank/DDBJ whole genome shotgun (WGS) entry which is preliminary data.</text>
</comment>
<keyword evidence="2" id="KW-1185">Reference proteome</keyword>
<proteinExistence type="predicted"/>
<dbReference type="EMBL" id="MSYM01000005">
    <property type="protein sequence ID" value="OLP08197.1"/>
    <property type="molecule type" value="Genomic_DNA"/>
</dbReference>
<evidence type="ECO:0000313" key="1">
    <source>
        <dbReference type="EMBL" id="OLP08197.1"/>
    </source>
</evidence>
<sequence>MLCRKTAAKNSHTNIDRFHAPDCALDHAGRDPSCYNTCKTGGDFWALDF</sequence>
<dbReference type="Proteomes" id="UP000185911">
    <property type="component" value="Unassembled WGS sequence"/>
</dbReference>
<evidence type="ECO:0000313" key="2">
    <source>
        <dbReference type="Proteomes" id="UP000185911"/>
    </source>
</evidence>